<accession>A0A926HR23</accession>
<reference evidence="1" key="1">
    <citation type="submission" date="2020-08" db="EMBL/GenBank/DDBJ databases">
        <title>Genome public.</title>
        <authorList>
            <person name="Liu C."/>
            <person name="Sun Q."/>
        </authorList>
    </citation>
    <scope>NUCLEOTIDE SEQUENCE</scope>
    <source>
        <strain evidence="1">NSJ-53</strain>
    </source>
</reference>
<dbReference type="Proteomes" id="UP000623172">
    <property type="component" value="Unassembled WGS sequence"/>
</dbReference>
<dbReference type="AlphaFoldDB" id="A0A926HR23"/>
<dbReference type="EMBL" id="JACRSR010000007">
    <property type="protein sequence ID" value="MBC8532355.1"/>
    <property type="molecule type" value="Genomic_DNA"/>
</dbReference>
<sequence length="135" mass="15591">MKKKMLKPMLGFAVMLLILLAIVISVTVFPVQHIQHTQNEIQSRVDDALDLIVAEDWEASQAKVEEIRHYWDDEQDFWEVFVDHRHTDEADQRLAACEIGIQLQNKEDAAASLKDFSVILARISDLEKLELHNIL</sequence>
<protein>
    <submittedName>
        <fullName evidence="1">DUF4363 family protein</fullName>
    </submittedName>
</protein>
<dbReference type="RefSeq" id="WP_249317474.1">
    <property type="nucleotide sequence ID" value="NZ_JACRSR010000007.1"/>
</dbReference>
<name>A0A926HR23_9FIRM</name>
<evidence type="ECO:0000313" key="2">
    <source>
        <dbReference type="Proteomes" id="UP000623172"/>
    </source>
</evidence>
<dbReference type="InterPro" id="IPR025373">
    <property type="entry name" value="DUF4363"/>
</dbReference>
<keyword evidence="2" id="KW-1185">Reference proteome</keyword>
<proteinExistence type="predicted"/>
<comment type="caution">
    <text evidence="1">The sequence shown here is derived from an EMBL/GenBank/DDBJ whole genome shotgun (WGS) entry which is preliminary data.</text>
</comment>
<gene>
    <name evidence="1" type="ORF">H8696_10945</name>
</gene>
<organism evidence="1 2">
    <name type="scientific">Gehongia tenuis</name>
    <dbReference type="NCBI Taxonomy" id="2763655"/>
    <lineage>
        <taxon>Bacteria</taxon>
        <taxon>Bacillati</taxon>
        <taxon>Bacillota</taxon>
        <taxon>Clostridia</taxon>
        <taxon>Christensenellales</taxon>
        <taxon>Christensenellaceae</taxon>
        <taxon>Gehongia</taxon>
    </lineage>
</organism>
<dbReference type="Pfam" id="PF14276">
    <property type="entry name" value="DUF4363"/>
    <property type="match status" value="1"/>
</dbReference>
<evidence type="ECO:0000313" key="1">
    <source>
        <dbReference type="EMBL" id="MBC8532355.1"/>
    </source>
</evidence>